<feature type="compositionally biased region" description="Gly residues" evidence="1">
    <location>
        <begin position="292"/>
        <end position="303"/>
    </location>
</feature>
<organism evidence="2 3">
    <name type="scientific">Mycolicibacterium porcinum</name>
    <dbReference type="NCBI Taxonomy" id="39693"/>
    <lineage>
        <taxon>Bacteria</taxon>
        <taxon>Bacillati</taxon>
        <taxon>Actinomycetota</taxon>
        <taxon>Actinomycetes</taxon>
        <taxon>Mycobacteriales</taxon>
        <taxon>Mycobacteriaceae</taxon>
        <taxon>Mycolicibacterium</taxon>
    </lineage>
</organism>
<evidence type="ECO:0000313" key="2">
    <source>
        <dbReference type="EMBL" id="MEX3742879.1"/>
    </source>
</evidence>
<comment type="caution">
    <text evidence="2">The sequence shown here is derived from an EMBL/GenBank/DDBJ whole genome shotgun (WGS) entry which is preliminary data.</text>
</comment>
<feature type="region of interest" description="Disordered" evidence="1">
    <location>
        <begin position="378"/>
        <end position="459"/>
    </location>
</feature>
<evidence type="ECO:0000256" key="1">
    <source>
        <dbReference type="SAM" id="MobiDB-lite"/>
    </source>
</evidence>
<feature type="compositionally biased region" description="Low complexity" evidence="1">
    <location>
        <begin position="378"/>
        <end position="393"/>
    </location>
</feature>
<protein>
    <recommendedName>
        <fullName evidence="4">Chemotaxis protein</fullName>
    </recommendedName>
</protein>
<reference evidence="2 3" key="1">
    <citation type="submission" date="2024-04" db="EMBL/GenBank/DDBJ databases">
        <title>Genomic Markers of Mycobacteria.</title>
        <authorList>
            <person name="Soliman M.S."/>
            <person name="Elkholy A."/>
            <person name="Soliman N.S."/>
            <person name="Abbas A."/>
            <person name="Khayrat S."/>
            <person name="Shawky S."/>
        </authorList>
    </citation>
    <scope>NUCLEOTIDE SEQUENCE [LARGE SCALE GENOMIC DNA]</scope>
    <source>
        <strain evidence="2 3">Egy-CU-AM5</strain>
    </source>
</reference>
<keyword evidence="3" id="KW-1185">Reference proteome</keyword>
<feature type="compositionally biased region" description="Low complexity" evidence="1">
    <location>
        <begin position="448"/>
        <end position="459"/>
    </location>
</feature>
<accession>A0ABV3VNC3</accession>
<sequence length="789" mass="80808">MKPSDPIGAAIVEGMWIEDADLAAMRQVSEAYRTHQTQRSARADELEQARNGVRKSLQSDHDAAMHARLQKIAGDADRLAEDAGSIASTAAEMAHTGEMAQMEMLRIVDHHRPTIENLCKQGNYLAAAMALFCVEGARAEIEVVLGRALKDVHALGAELNKNLATITPGSWATSGGQIQGGAAGGGNGSGVQAVDHTTIKQDGGSATDTPSDRHLSGARDQPQQTNANEKSDDEASGNGGDEQSSPRHRAGNADQPVGEGAPEQSGSSRHMAGTAAQPGSSAVPATAPPTSLGGGGSGSGLSGASGMTSPASGLGGLGKPMDAAGLGGAMKPPVSSLPSTAPAGAGAGGGSGSGAGRLSGGSVPSVAAPVTSVAPPASALSSSAAQPSTAPTPGFGASSPAAQSVPHPPGPVGGPIGGMPAGGAMAAPVTPPPASPVGPAPTQSPGLAQGSVPASPPAAAAANAGLGGAAISAGAAPFTSEAPERIDPYAQMAIDAVKLLAPAIAPVPGLVLAAAVVGSQRSQQIVVMTNDGAGWLPEGFFLPPNMLHAVVDLDFDAEYCEKWFGWADPARALVDYVDTRNQQSSQRPVNLLGLASMGPVSGETRDRFSRAVPSVSADRDATPLAFDRGRNWHRMKVLDASFYDVLRQASEYERQNAKENALLLTMDTPAVEPIRDLWELVLRDGLTDEVRTNLEQRYAHARMMCGALRPGFTQESKPGTAYGTSYQTRFRELRAMEALLIWDRHDGLEDMVYTAVAAGVSPAHKQMKIPQLFEPPKCAGCGKSECRCR</sequence>
<proteinExistence type="predicted"/>
<evidence type="ECO:0000313" key="3">
    <source>
        <dbReference type="Proteomes" id="UP001558474"/>
    </source>
</evidence>
<feature type="compositionally biased region" description="Pro residues" evidence="1">
    <location>
        <begin position="429"/>
        <end position="439"/>
    </location>
</feature>
<dbReference type="Proteomes" id="UP001558474">
    <property type="component" value="Unassembled WGS sequence"/>
</dbReference>
<dbReference type="RefSeq" id="WP_346404460.1">
    <property type="nucleotide sequence ID" value="NZ_JBDLOU010000122.1"/>
</dbReference>
<dbReference type="EMBL" id="JBDLOU010000122">
    <property type="protein sequence ID" value="MEX3742879.1"/>
    <property type="molecule type" value="Genomic_DNA"/>
</dbReference>
<feature type="compositionally biased region" description="Gly residues" evidence="1">
    <location>
        <begin position="345"/>
        <end position="359"/>
    </location>
</feature>
<name>A0ABV3VNC3_9MYCO</name>
<gene>
    <name evidence="2" type="ORF">ABFW12_32025</name>
</gene>
<feature type="region of interest" description="Disordered" evidence="1">
    <location>
        <begin position="199"/>
        <end position="363"/>
    </location>
</feature>
<evidence type="ECO:0008006" key="4">
    <source>
        <dbReference type="Google" id="ProtNLM"/>
    </source>
</evidence>